<dbReference type="GO" id="GO:0005829">
    <property type="term" value="C:cytosol"/>
    <property type="evidence" value="ECO:0007669"/>
    <property type="project" value="TreeGrafter"/>
</dbReference>
<evidence type="ECO:0000259" key="2">
    <source>
        <dbReference type="PROSITE" id="PS51194"/>
    </source>
</evidence>
<protein>
    <submittedName>
        <fullName evidence="3">DEAD/DEAH box helicase</fullName>
    </submittedName>
</protein>
<dbReference type="PANTHER" id="PTHR47396:SF1">
    <property type="entry name" value="ATP-DEPENDENT HELICASE IRC3-RELATED"/>
    <property type="match status" value="1"/>
</dbReference>
<dbReference type="PANTHER" id="PTHR47396">
    <property type="entry name" value="TYPE I RESTRICTION ENZYME ECOKI R PROTEIN"/>
    <property type="match status" value="1"/>
</dbReference>
<accession>A0A6M0K014</accession>
<evidence type="ECO:0000259" key="1">
    <source>
        <dbReference type="PROSITE" id="PS51192"/>
    </source>
</evidence>
<organism evidence="3 4">
    <name type="scientific">Thiorhodococcus minor</name>
    <dbReference type="NCBI Taxonomy" id="57489"/>
    <lineage>
        <taxon>Bacteria</taxon>
        <taxon>Pseudomonadati</taxon>
        <taxon>Pseudomonadota</taxon>
        <taxon>Gammaproteobacteria</taxon>
        <taxon>Chromatiales</taxon>
        <taxon>Chromatiaceae</taxon>
        <taxon>Thiorhodococcus</taxon>
    </lineage>
</organism>
<name>A0A6M0K014_9GAMM</name>
<sequence>MFTLYPHQEQVIEELREGIRQGHKRQVLAAATGFGKTVVAAHLALSAVQKGKRVLFIVDRIELVSQAVRTFSALGLQVGVLQGENTNYSETDDIIVASIQTIRTRSAPDWVRLIIIDECHILHRAHIRLMERWTAIPFIGLSATPLRKGLGRYFTNLVRGPSIRWLTENGFLVPVRGFAPASDAVADAIKGVKVRGGDYVEADLGQAINQKELVGDIVSTWQERGEDRQTLCFATSIAHSKAIRDDFEAAGVAVAHIDAYSNADERKTIIEGFKTRDIRILTSVNVLGIGFDVPDAACLILARPTMSEALHIQQMGRGIRTAEGKTDCIILDHSGNTHEHGLPIHFEVPDLDTSEKGSGEVRKKRDEKDKLVTCTHCGALMERDQLTCMECGLDRPQRKSKVSYRDGDLVEFGATGDEAEAAEAERMSFYLACKGYQVAKGKNPNAAFFLTREKFKGFKAPRHWQYLDPIDPSDAVCRWIKSRNIRWAKSQERKR</sequence>
<dbReference type="InterPro" id="IPR006935">
    <property type="entry name" value="Helicase/UvrB_N"/>
</dbReference>
<dbReference type="Pfam" id="PF04851">
    <property type="entry name" value="ResIII"/>
    <property type="match status" value="1"/>
</dbReference>
<evidence type="ECO:0000313" key="4">
    <source>
        <dbReference type="Proteomes" id="UP000483379"/>
    </source>
</evidence>
<reference evidence="3 4" key="1">
    <citation type="submission" date="2020-02" db="EMBL/GenBank/DDBJ databases">
        <title>Genome sequences of Thiorhodococcus mannitoliphagus and Thiorhodococcus minor, purple sulfur photosynthetic bacteria in the gammaproteobacterial family, Chromatiaceae.</title>
        <authorList>
            <person name="Aviles F.A."/>
            <person name="Meyer T.E."/>
            <person name="Kyndt J.A."/>
        </authorList>
    </citation>
    <scope>NUCLEOTIDE SEQUENCE [LARGE SCALE GENOMIC DNA]</scope>
    <source>
        <strain evidence="3 4">DSM 11518</strain>
    </source>
</reference>
<gene>
    <name evidence="3" type="ORF">G3446_07090</name>
</gene>
<proteinExistence type="predicted"/>
<dbReference type="InterPro" id="IPR050742">
    <property type="entry name" value="Helicase_Restrict-Modif_Enz"/>
</dbReference>
<dbReference type="InterPro" id="IPR014001">
    <property type="entry name" value="Helicase_ATP-bd"/>
</dbReference>
<dbReference type="GO" id="GO:0005524">
    <property type="term" value="F:ATP binding"/>
    <property type="evidence" value="ECO:0007669"/>
    <property type="project" value="InterPro"/>
</dbReference>
<dbReference type="EMBL" id="JAAIJQ010000015">
    <property type="protein sequence ID" value="NEV61655.1"/>
    <property type="molecule type" value="Genomic_DNA"/>
</dbReference>
<keyword evidence="4" id="KW-1185">Reference proteome</keyword>
<dbReference type="Gene3D" id="3.40.50.300">
    <property type="entry name" value="P-loop containing nucleotide triphosphate hydrolases"/>
    <property type="match status" value="2"/>
</dbReference>
<dbReference type="GO" id="GO:0016787">
    <property type="term" value="F:hydrolase activity"/>
    <property type="evidence" value="ECO:0007669"/>
    <property type="project" value="InterPro"/>
</dbReference>
<dbReference type="GO" id="GO:0003677">
    <property type="term" value="F:DNA binding"/>
    <property type="evidence" value="ECO:0007669"/>
    <property type="project" value="InterPro"/>
</dbReference>
<dbReference type="SMART" id="SM00487">
    <property type="entry name" value="DEXDc"/>
    <property type="match status" value="1"/>
</dbReference>
<keyword evidence="3" id="KW-0067">ATP-binding</keyword>
<feature type="domain" description="Helicase ATP-binding" evidence="1">
    <location>
        <begin position="17"/>
        <end position="163"/>
    </location>
</feature>
<dbReference type="GO" id="GO:0004386">
    <property type="term" value="F:helicase activity"/>
    <property type="evidence" value="ECO:0007669"/>
    <property type="project" value="UniProtKB-KW"/>
</dbReference>
<keyword evidence="3" id="KW-0547">Nucleotide-binding</keyword>
<comment type="caution">
    <text evidence="3">The sequence shown here is derived from an EMBL/GenBank/DDBJ whole genome shotgun (WGS) entry which is preliminary data.</text>
</comment>
<keyword evidence="3" id="KW-0378">Hydrolase</keyword>
<dbReference type="AlphaFoldDB" id="A0A6M0K014"/>
<dbReference type="InterPro" id="IPR027417">
    <property type="entry name" value="P-loop_NTPase"/>
</dbReference>
<dbReference type="Proteomes" id="UP000483379">
    <property type="component" value="Unassembled WGS sequence"/>
</dbReference>
<dbReference type="Pfam" id="PF00271">
    <property type="entry name" value="Helicase_C"/>
    <property type="match status" value="1"/>
</dbReference>
<feature type="domain" description="Helicase C-terminal" evidence="2">
    <location>
        <begin position="213"/>
        <end position="362"/>
    </location>
</feature>
<dbReference type="SUPFAM" id="SSF52540">
    <property type="entry name" value="P-loop containing nucleoside triphosphate hydrolases"/>
    <property type="match status" value="1"/>
</dbReference>
<dbReference type="PROSITE" id="PS51194">
    <property type="entry name" value="HELICASE_CTER"/>
    <property type="match status" value="1"/>
</dbReference>
<evidence type="ECO:0000313" key="3">
    <source>
        <dbReference type="EMBL" id="NEV61655.1"/>
    </source>
</evidence>
<keyword evidence="3" id="KW-0347">Helicase</keyword>
<dbReference type="InterPro" id="IPR001650">
    <property type="entry name" value="Helicase_C-like"/>
</dbReference>
<dbReference type="RefSeq" id="WP_164452096.1">
    <property type="nucleotide sequence ID" value="NZ_JAAIJQ010000015.1"/>
</dbReference>
<dbReference type="SMART" id="SM00490">
    <property type="entry name" value="HELICc"/>
    <property type="match status" value="1"/>
</dbReference>
<dbReference type="PROSITE" id="PS51192">
    <property type="entry name" value="HELICASE_ATP_BIND_1"/>
    <property type="match status" value="1"/>
</dbReference>